<dbReference type="SUPFAM" id="SSF54523">
    <property type="entry name" value="Pili subunits"/>
    <property type="match status" value="1"/>
</dbReference>
<dbReference type="InterPro" id="IPR014716">
    <property type="entry name" value="Fibrinogen_a/b/g_C_1"/>
</dbReference>
<dbReference type="EMBL" id="AMFJ01000233">
    <property type="protein sequence ID" value="EKE29091.1"/>
    <property type="molecule type" value="Genomic_DNA"/>
</dbReference>
<feature type="transmembrane region" description="Helical" evidence="2">
    <location>
        <begin position="12"/>
        <end position="35"/>
    </location>
</feature>
<dbReference type="NCBIfam" id="NF040941">
    <property type="entry name" value="GGGWT_bact"/>
    <property type="match status" value="1"/>
</dbReference>
<evidence type="ECO:0008006" key="4">
    <source>
        <dbReference type="Google" id="ProtNLM"/>
    </source>
</evidence>
<evidence type="ECO:0000256" key="1">
    <source>
        <dbReference type="ARBA" id="ARBA00023157"/>
    </source>
</evidence>
<gene>
    <name evidence="3" type="ORF">ACD_2C00233G0009</name>
</gene>
<sequence length="424" mass="50305">MTNAKNNKAFTLVELIVVIVILAILATIAFLSFSYQSAGARDSTRLADMSNIAKWLGVMAATAGKYPTPENGIAITVSWSALWYQWYAWSKVLDMIKISTWGWKDPLNWKHYTYSTTINHDKFQLLWFLEEWSNSALSLNPISKSLFNWASADSVSYSWRYAVTRWDMIWILLNSWTLTPVQDNYDALAFTWIDIVKTDDSYVLKISNADSVTWTGLSIAQMNPNSTCKRIKDMNPSSKDWKYTINPQWWAWFQVYCDMTTDWGGWTLFWSFNYSNYKLPAWDANKTPLLTDNYYNSGWIFDYTDTSWTNSFNMALSRFPLMEWNRFNIMATIPWTCEKYIWNGYNYTSWTWQISMAVSHTSYPHPNFATYWYNISYWWGNHFWHFWTMTAWPYYYTEKKDCSLGKTWPWPSTLPQLRNTYIRF</sequence>
<dbReference type="NCBIfam" id="TIGR02532">
    <property type="entry name" value="IV_pilin_GFxxxE"/>
    <property type="match status" value="1"/>
</dbReference>
<protein>
    <recommendedName>
        <fullName evidence="4">Prepilin-type N-terminal cleavage/methylation domain-containing protein</fullName>
    </recommendedName>
</protein>
<evidence type="ECO:0000256" key="2">
    <source>
        <dbReference type="SAM" id="Phobius"/>
    </source>
</evidence>
<comment type="caution">
    <text evidence="3">The sequence shown here is derived from an EMBL/GenBank/DDBJ whole genome shotgun (WGS) entry which is preliminary data.</text>
</comment>
<dbReference type="Gene3D" id="3.30.700.10">
    <property type="entry name" value="Glycoprotein, Type 4 Pilin"/>
    <property type="match status" value="1"/>
</dbReference>
<dbReference type="PANTHER" id="PTHR16146">
    <property type="entry name" value="INTELECTIN"/>
    <property type="match status" value="1"/>
</dbReference>
<keyword evidence="2" id="KW-1133">Transmembrane helix</keyword>
<accession>K2FDA0</accession>
<dbReference type="AlphaFoldDB" id="K2FDA0"/>
<dbReference type="PANTHER" id="PTHR16146:SF46">
    <property type="entry name" value="INTELECTIN-1A-RELATED"/>
    <property type="match status" value="1"/>
</dbReference>
<name>K2FDA0_9BACT</name>
<dbReference type="Gene3D" id="3.90.215.10">
    <property type="entry name" value="Gamma Fibrinogen, chain A, domain 1"/>
    <property type="match status" value="1"/>
</dbReference>
<dbReference type="GO" id="GO:0070492">
    <property type="term" value="F:oligosaccharide binding"/>
    <property type="evidence" value="ECO:0007669"/>
    <property type="project" value="TreeGrafter"/>
</dbReference>
<dbReference type="InterPro" id="IPR045584">
    <property type="entry name" value="Pilin-like"/>
</dbReference>
<reference evidence="3" key="1">
    <citation type="journal article" date="2012" name="Science">
        <title>Fermentation, hydrogen, and sulfur metabolism in multiple uncultivated bacterial phyla.</title>
        <authorList>
            <person name="Wrighton K.C."/>
            <person name="Thomas B.C."/>
            <person name="Sharon I."/>
            <person name="Miller C.S."/>
            <person name="Castelle C.J."/>
            <person name="VerBerkmoes N.C."/>
            <person name="Wilkins M.J."/>
            <person name="Hettich R.L."/>
            <person name="Lipton M.S."/>
            <person name="Williams K.H."/>
            <person name="Long P.E."/>
            <person name="Banfield J.F."/>
        </authorList>
    </citation>
    <scope>NUCLEOTIDE SEQUENCE [LARGE SCALE GENOMIC DNA]</scope>
</reference>
<evidence type="ECO:0000313" key="3">
    <source>
        <dbReference type="EMBL" id="EKE29091.1"/>
    </source>
</evidence>
<dbReference type="InterPro" id="IPR012902">
    <property type="entry name" value="N_methyl_site"/>
</dbReference>
<proteinExistence type="predicted"/>
<dbReference type="GO" id="GO:0005615">
    <property type="term" value="C:extracellular space"/>
    <property type="evidence" value="ECO:0007669"/>
    <property type="project" value="TreeGrafter"/>
</dbReference>
<organism evidence="3">
    <name type="scientific">uncultured bacterium</name>
    <name type="common">gcode 4</name>
    <dbReference type="NCBI Taxonomy" id="1234023"/>
    <lineage>
        <taxon>Bacteria</taxon>
        <taxon>environmental samples</taxon>
    </lineage>
</organism>
<keyword evidence="2" id="KW-0812">Transmembrane</keyword>
<keyword evidence="1" id="KW-1015">Disulfide bond</keyword>
<keyword evidence="2" id="KW-0472">Membrane</keyword>
<dbReference type="Pfam" id="PF07963">
    <property type="entry name" value="N_methyl"/>
    <property type="match status" value="1"/>
</dbReference>